<dbReference type="EMBL" id="JACXAA010000016">
    <property type="protein sequence ID" value="MBD2757019.1"/>
    <property type="molecule type" value="Genomic_DNA"/>
</dbReference>
<keyword evidence="3" id="KW-1185">Reference proteome</keyword>
<feature type="signal peptide" evidence="1">
    <location>
        <begin position="1"/>
        <end position="18"/>
    </location>
</feature>
<dbReference type="RefSeq" id="WP_191042644.1">
    <property type="nucleotide sequence ID" value="NZ_JACXAA010000016.1"/>
</dbReference>
<evidence type="ECO:0000313" key="3">
    <source>
        <dbReference type="Proteomes" id="UP000653797"/>
    </source>
</evidence>
<feature type="chain" id="PRO_5036713756" evidence="1">
    <location>
        <begin position="19"/>
        <end position="176"/>
    </location>
</feature>
<name>A0A927B7Y5_9BACT</name>
<sequence length="176" mass="19676">MKILTALMALLFSTIAIAQQTEKPAYKQLSKSIDNDGKTLAIEINGEQVNGQKLRYKHTFNVADLSAEQRQSLTNRVLDSLGVNEVPQSPKSPQAGTETVTFDCKTCTGKSRLEIYGNGFTSTRQFDSNKDREPAFPFTLNLNPGTYQYTYWQNKVQQMKLPFTVKAGETNVVTVK</sequence>
<dbReference type="AlphaFoldDB" id="A0A927B7Y5"/>
<keyword evidence="1" id="KW-0732">Signal</keyword>
<evidence type="ECO:0000313" key="2">
    <source>
        <dbReference type="EMBL" id="MBD2757019.1"/>
    </source>
</evidence>
<protein>
    <submittedName>
        <fullName evidence="2">Uncharacterized protein</fullName>
    </submittedName>
</protein>
<gene>
    <name evidence="2" type="ORF">IC230_29335</name>
</gene>
<organism evidence="2 3">
    <name type="scientific">Spirosoma validum</name>
    <dbReference type="NCBI Taxonomy" id="2771355"/>
    <lineage>
        <taxon>Bacteria</taxon>
        <taxon>Pseudomonadati</taxon>
        <taxon>Bacteroidota</taxon>
        <taxon>Cytophagia</taxon>
        <taxon>Cytophagales</taxon>
        <taxon>Cytophagaceae</taxon>
        <taxon>Spirosoma</taxon>
    </lineage>
</organism>
<evidence type="ECO:0000256" key="1">
    <source>
        <dbReference type="SAM" id="SignalP"/>
    </source>
</evidence>
<proteinExistence type="predicted"/>
<comment type="caution">
    <text evidence="2">The sequence shown here is derived from an EMBL/GenBank/DDBJ whole genome shotgun (WGS) entry which is preliminary data.</text>
</comment>
<reference evidence="2" key="1">
    <citation type="submission" date="2020-09" db="EMBL/GenBank/DDBJ databases">
        <authorList>
            <person name="Kim M.K."/>
        </authorList>
    </citation>
    <scope>NUCLEOTIDE SEQUENCE</scope>
    <source>
        <strain evidence="2">BT704</strain>
    </source>
</reference>
<accession>A0A927B7Y5</accession>
<dbReference type="Proteomes" id="UP000653797">
    <property type="component" value="Unassembled WGS sequence"/>
</dbReference>